<gene>
    <name evidence="3" type="ORF">NP233_g3153</name>
</gene>
<dbReference type="GO" id="GO:0052651">
    <property type="term" value="P:monoacylglycerol catabolic process"/>
    <property type="evidence" value="ECO:0007669"/>
    <property type="project" value="TreeGrafter"/>
</dbReference>
<dbReference type="PANTHER" id="PTHR12277:SF194">
    <property type="entry name" value="FI04476P"/>
    <property type="match status" value="1"/>
</dbReference>
<dbReference type="InterPro" id="IPR029058">
    <property type="entry name" value="AB_hydrolase_fold"/>
</dbReference>
<dbReference type="Proteomes" id="UP001213000">
    <property type="component" value="Unassembled WGS sequence"/>
</dbReference>
<keyword evidence="1" id="KW-0812">Transmembrane</keyword>
<dbReference type="GO" id="GO:0047372">
    <property type="term" value="F:monoacylglycerol lipase activity"/>
    <property type="evidence" value="ECO:0007669"/>
    <property type="project" value="TreeGrafter"/>
</dbReference>
<keyword evidence="4" id="KW-1185">Reference proteome</keyword>
<sequence>MQCHPVVAYVDEKRRECGSLPLRYLDVQELQIEDEDEEMDYESDESAEFSPGGAFDDPEFDRSFTPAALQYHSNFFQRLERWSSSTHGVDTTSLRPQRQLEADWMRPWWEIDHSRREPEVCFYGLLAMLAGFLGLCVSYMVAVGLAMIPVVQTYITYAHRIDFFGYTKFDHPEDYGLAPGKTVNLHIQSLDSTTLGAWFIFAESFRHQTPLLAPAQSHGPNDIRSAIKARPTILYLHGNTGTRALPVRVTVYTGLTGRLDVNVFTIDYRGFGDSDGHPTVDGVTRDARAAWDYLMLQGAKPQDVLIVGHSLGTAIASLLAADLARDDVEPRGLVLMSAFSSIRKLMDQYHLFGFLPLLRPLTVVPFAPRVLDWSLKHRFDTLTIIPHVKTSVLLAHGKNDWDIPHSHSTALFDALLGPYLPAAPTISEDPLSVHGWLHRKARKDLRAERRSTLVQTTFIRRFGTLEEFVDQKKGGRRVSMLKTNAGGHDIGRLEGVQDAIGKMFGFY</sequence>
<evidence type="ECO:0000313" key="3">
    <source>
        <dbReference type="EMBL" id="KAJ3572336.1"/>
    </source>
</evidence>
<evidence type="ECO:0000259" key="2">
    <source>
        <dbReference type="Pfam" id="PF00561"/>
    </source>
</evidence>
<feature type="domain" description="AB hydrolase-1" evidence="2">
    <location>
        <begin position="231"/>
        <end position="347"/>
    </location>
</feature>
<proteinExistence type="predicted"/>
<dbReference type="InterPro" id="IPR000073">
    <property type="entry name" value="AB_hydrolase_1"/>
</dbReference>
<accession>A0AAD5W0V2</accession>
<evidence type="ECO:0000256" key="1">
    <source>
        <dbReference type="SAM" id="Phobius"/>
    </source>
</evidence>
<feature type="transmembrane region" description="Helical" evidence="1">
    <location>
        <begin position="120"/>
        <end position="148"/>
    </location>
</feature>
<dbReference type="Gene3D" id="3.40.50.1820">
    <property type="entry name" value="alpha/beta hydrolase"/>
    <property type="match status" value="1"/>
</dbReference>
<name>A0AAD5W0V2_9AGAR</name>
<evidence type="ECO:0000313" key="4">
    <source>
        <dbReference type="Proteomes" id="UP001213000"/>
    </source>
</evidence>
<dbReference type="GO" id="GO:0005789">
    <property type="term" value="C:endoplasmic reticulum membrane"/>
    <property type="evidence" value="ECO:0007669"/>
    <property type="project" value="TreeGrafter"/>
</dbReference>
<comment type="caution">
    <text evidence="3">The sequence shown here is derived from an EMBL/GenBank/DDBJ whole genome shotgun (WGS) entry which is preliminary data.</text>
</comment>
<dbReference type="Pfam" id="PF00561">
    <property type="entry name" value="Abhydrolase_1"/>
    <property type="match status" value="1"/>
</dbReference>
<protein>
    <recommendedName>
        <fullName evidence="2">AB hydrolase-1 domain-containing protein</fullName>
    </recommendedName>
</protein>
<organism evidence="3 4">
    <name type="scientific">Leucocoprinus birnbaumii</name>
    <dbReference type="NCBI Taxonomy" id="56174"/>
    <lineage>
        <taxon>Eukaryota</taxon>
        <taxon>Fungi</taxon>
        <taxon>Dikarya</taxon>
        <taxon>Basidiomycota</taxon>
        <taxon>Agaricomycotina</taxon>
        <taxon>Agaricomycetes</taxon>
        <taxon>Agaricomycetidae</taxon>
        <taxon>Agaricales</taxon>
        <taxon>Agaricineae</taxon>
        <taxon>Agaricaceae</taxon>
        <taxon>Leucocoprinus</taxon>
    </lineage>
</organism>
<dbReference type="GO" id="GO:0004622">
    <property type="term" value="F:phosphatidylcholine lysophospholipase activity"/>
    <property type="evidence" value="ECO:0007669"/>
    <property type="project" value="TreeGrafter"/>
</dbReference>
<dbReference type="EMBL" id="JANIEX010000146">
    <property type="protein sequence ID" value="KAJ3572336.1"/>
    <property type="molecule type" value="Genomic_DNA"/>
</dbReference>
<dbReference type="AlphaFoldDB" id="A0AAD5W0V2"/>
<keyword evidence="1" id="KW-0472">Membrane</keyword>
<dbReference type="PANTHER" id="PTHR12277">
    <property type="entry name" value="ALPHA/BETA HYDROLASE DOMAIN-CONTAINING PROTEIN"/>
    <property type="match status" value="1"/>
</dbReference>
<dbReference type="GO" id="GO:0006660">
    <property type="term" value="P:phosphatidylserine catabolic process"/>
    <property type="evidence" value="ECO:0007669"/>
    <property type="project" value="TreeGrafter"/>
</dbReference>
<dbReference type="SUPFAM" id="SSF53474">
    <property type="entry name" value="alpha/beta-Hydrolases"/>
    <property type="match status" value="1"/>
</dbReference>
<keyword evidence="1" id="KW-1133">Transmembrane helix</keyword>
<reference evidence="3" key="1">
    <citation type="submission" date="2022-07" db="EMBL/GenBank/DDBJ databases">
        <title>Genome Sequence of Leucocoprinus birnbaumii.</title>
        <authorList>
            <person name="Buettner E."/>
        </authorList>
    </citation>
    <scope>NUCLEOTIDE SEQUENCE</scope>
    <source>
        <strain evidence="3">VT141</strain>
    </source>
</reference>